<dbReference type="InterPro" id="IPR024500">
    <property type="entry name" value="DUF3074"/>
</dbReference>
<dbReference type="Proteomes" id="UP000503462">
    <property type="component" value="Chromosome 1"/>
</dbReference>
<evidence type="ECO:0000259" key="2">
    <source>
        <dbReference type="Pfam" id="PF11274"/>
    </source>
</evidence>
<feature type="compositionally biased region" description="Polar residues" evidence="1">
    <location>
        <begin position="350"/>
        <end position="359"/>
    </location>
</feature>
<gene>
    <name evidence="3" type="ORF">AMS68_001562</name>
</gene>
<sequence length="611" mass="67618">MAALHEALTSLSPVDWSEIPQDSLETYVEDILKAAELICSSVPPPPNGTSFAESTPVSTQANTASSHKDMHPSTARPLPPHEEYEELQGQWGKPMKFSSKENPLEVAVYKMAGKDRHGGWFARRSIHEGIGFSKFRDAMRREFAESLKVEGGPGAGCIRGIAADKSLEGHDVEGIGRVEVLQLSAQFPGPTTPREFVALLITSESALTQKSVASEGIASSSIPRHYVIVSRPVKYPDAPERSGYIRGQYESVELIREIPLHNASTKSTPNLPATAGQGAESKASSALKRSKSDYPNADEDGRELNPVEWIMITRSDPGGGIPRFMVDRGTPSTMISDVHKFLDWAAKSDATTSTNTPEIVTSKDVAQPSQSLQPTETVNGPPSEPKPASGILQQITQTLEAGLDAYAPTMISSFVHQRLDSQQLTDEASVSSDLSDTDSFTSATERRRTSVIGVMPGGSSESVSLASINAPSEAGDKKKLNSHEKKLLEISKEREKVERKLEKKRMEEEARLKKAQESEESEATKAQERYEKEMHKQEEKHRKELDKLEQKKDREAKKLEQKKQKQLERDAVHKLTRERDEFRSQVDLLRKENAILRERVEHFESSQVMSA</sequence>
<feature type="region of interest" description="Disordered" evidence="1">
    <location>
        <begin position="350"/>
        <end position="389"/>
    </location>
</feature>
<protein>
    <recommendedName>
        <fullName evidence="2">DUF3074 domain-containing protein</fullName>
    </recommendedName>
</protein>
<feature type="region of interest" description="Disordered" evidence="1">
    <location>
        <begin position="426"/>
        <end position="581"/>
    </location>
</feature>
<feature type="compositionally biased region" description="Basic and acidic residues" evidence="1">
    <location>
        <begin position="474"/>
        <end position="581"/>
    </location>
</feature>
<feature type="compositionally biased region" description="Low complexity" evidence="1">
    <location>
        <begin position="429"/>
        <end position="443"/>
    </location>
</feature>
<dbReference type="OrthoDB" id="5403181at2759"/>
<dbReference type="AlphaFoldDB" id="A0A6H0XN32"/>
<evidence type="ECO:0000313" key="4">
    <source>
        <dbReference type="Proteomes" id="UP000503462"/>
    </source>
</evidence>
<reference evidence="3 4" key="1">
    <citation type="journal article" date="2016" name="Sci. Rep.">
        <title>Peltaster fructicola genome reveals evolution from an invasive phytopathogen to an ectophytic parasite.</title>
        <authorList>
            <person name="Xu C."/>
            <person name="Chen H."/>
            <person name="Gleason M.L."/>
            <person name="Xu J.R."/>
            <person name="Liu H."/>
            <person name="Zhang R."/>
            <person name="Sun G."/>
        </authorList>
    </citation>
    <scope>NUCLEOTIDE SEQUENCE [LARGE SCALE GENOMIC DNA]</scope>
    <source>
        <strain evidence="3 4">LNHT1506</strain>
    </source>
</reference>
<dbReference type="InterPro" id="IPR023393">
    <property type="entry name" value="START-like_dom_sf"/>
</dbReference>
<evidence type="ECO:0000256" key="1">
    <source>
        <dbReference type="SAM" id="MobiDB-lite"/>
    </source>
</evidence>
<organism evidence="3 4">
    <name type="scientific">Peltaster fructicola</name>
    <dbReference type="NCBI Taxonomy" id="286661"/>
    <lineage>
        <taxon>Eukaryota</taxon>
        <taxon>Fungi</taxon>
        <taxon>Dikarya</taxon>
        <taxon>Ascomycota</taxon>
        <taxon>Pezizomycotina</taxon>
        <taxon>Dothideomycetes</taxon>
        <taxon>Dothideomycetes incertae sedis</taxon>
        <taxon>Peltaster</taxon>
    </lineage>
</organism>
<dbReference type="Gene3D" id="3.30.530.20">
    <property type="match status" value="1"/>
</dbReference>
<feature type="compositionally biased region" description="Polar residues" evidence="1">
    <location>
        <begin position="367"/>
        <end position="380"/>
    </location>
</feature>
<dbReference type="PANTHER" id="PTHR19308:SF14">
    <property type="entry name" value="START DOMAIN-CONTAINING PROTEIN"/>
    <property type="match status" value="1"/>
</dbReference>
<feature type="region of interest" description="Disordered" evidence="1">
    <location>
        <begin position="44"/>
        <end position="87"/>
    </location>
</feature>
<dbReference type="Pfam" id="PF11274">
    <property type="entry name" value="DUF3074"/>
    <property type="match status" value="1"/>
</dbReference>
<dbReference type="PANTHER" id="PTHR19308">
    <property type="entry name" value="PHOSPHATIDYLCHOLINE TRANSFER PROTEIN"/>
    <property type="match status" value="1"/>
</dbReference>
<feature type="region of interest" description="Disordered" evidence="1">
    <location>
        <begin position="261"/>
        <end position="301"/>
    </location>
</feature>
<feature type="compositionally biased region" description="Polar residues" evidence="1">
    <location>
        <begin position="262"/>
        <end position="271"/>
    </location>
</feature>
<name>A0A6H0XN32_9PEZI</name>
<dbReference type="SUPFAM" id="SSF55961">
    <property type="entry name" value="Bet v1-like"/>
    <property type="match status" value="1"/>
</dbReference>
<feature type="domain" description="DUF3074" evidence="2">
    <location>
        <begin position="120"/>
        <end position="345"/>
    </location>
</feature>
<feature type="compositionally biased region" description="Polar residues" evidence="1">
    <location>
        <begin position="459"/>
        <end position="470"/>
    </location>
</feature>
<proteinExistence type="predicted"/>
<dbReference type="InterPro" id="IPR051213">
    <property type="entry name" value="START_lipid_transfer"/>
</dbReference>
<accession>A0A6H0XN32</accession>
<dbReference type="EMBL" id="CP051139">
    <property type="protein sequence ID" value="QIW96044.1"/>
    <property type="molecule type" value="Genomic_DNA"/>
</dbReference>
<keyword evidence="4" id="KW-1185">Reference proteome</keyword>
<feature type="compositionally biased region" description="Polar residues" evidence="1">
    <location>
        <begin position="48"/>
        <end position="65"/>
    </location>
</feature>
<evidence type="ECO:0000313" key="3">
    <source>
        <dbReference type="EMBL" id="QIW96044.1"/>
    </source>
</evidence>